<protein>
    <recommendedName>
        <fullName evidence="3">Serine protease</fullName>
    </recommendedName>
</protein>
<evidence type="ECO:0008006" key="3">
    <source>
        <dbReference type="Google" id="ProtNLM"/>
    </source>
</evidence>
<dbReference type="EMBL" id="CP022759">
    <property type="protein sequence ID" value="AXV82216.1"/>
    <property type="molecule type" value="Genomic_DNA"/>
</dbReference>
<accession>A0AAD0S802</accession>
<dbReference type="AlphaFoldDB" id="A0AAD0S802"/>
<gene>
    <name evidence="1" type="ORF">CJO77_12120</name>
</gene>
<dbReference type="Proteomes" id="UP000261758">
    <property type="component" value="Chromosome"/>
</dbReference>
<sequence length="256" mass="28856">MPTAMEENIVKTAADIHKDALVSFLVKRPNYDRRRSLVGSGFLATSTEPDYVHLYTAAHVIEDYQAAGYGWITIGTQMIELQDVGVREIGKTRDVALWRIPAKYLYLHGIDYIPTFPLYKSDALTNLFIPTCSFMICGYPGSKNKSIDMREGGDRERMLFGLGLHGYEYDVETKELCFHYMGKGQPESWADRQLGAPALGGMSGSPCARFVVHREEKRLGIVVAGVFTRWKGQRELRAEAFPMPWLSKPGRPLREG</sequence>
<proteinExistence type="predicted"/>
<evidence type="ECO:0000313" key="2">
    <source>
        <dbReference type="Proteomes" id="UP000261758"/>
    </source>
</evidence>
<dbReference type="SUPFAM" id="SSF50494">
    <property type="entry name" value="Trypsin-like serine proteases"/>
    <property type="match status" value="1"/>
</dbReference>
<dbReference type="InterPro" id="IPR009003">
    <property type="entry name" value="Peptidase_S1_PA"/>
</dbReference>
<name>A0AAD0S802_RALSL</name>
<reference evidence="1 2" key="1">
    <citation type="submission" date="2017-08" db="EMBL/GenBank/DDBJ databases">
        <title>Genome sequences of Ralstonia solanacearum Species Complex (RSSC) isolated from Potato bacterial wilts in Korea.</title>
        <authorList>
            <person name="Cho H."/>
            <person name="Song E.-S."/>
            <person name="Lee Y.K."/>
            <person name="Lee S."/>
            <person name="Lee S.-W."/>
            <person name="Jo A."/>
            <person name="Kim J.-G."/>
            <person name="Hwang I."/>
        </authorList>
    </citation>
    <scope>NUCLEOTIDE SEQUENCE [LARGE SCALE GENOMIC DNA]</scope>
    <source>
        <strain evidence="1 2">T98</strain>
    </source>
</reference>
<organism evidence="1 2">
    <name type="scientific">Ralstonia solanacearum</name>
    <name type="common">Pseudomonas solanacearum</name>
    <dbReference type="NCBI Taxonomy" id="305"/>
    <lineage>
        <taxon>Bacteria</taxon>
        <taxon>Pseudomonadati</taxon>
        <taxon>Pseudomonadota</taxon>
        <taxon>Betaproteobacteria</taxon>
        <taxon>Burkholderiales</taxon>
        <taxon>Burkholderiaceae</taxon>
        <taxon>Ralstonia</taxon>
        <taxon>Ralstonia solanacearum species complex</taxon>
    </lineage>
</organism>
<evidence type="ECO:0000313" key="1">
    <source>
        <dbReference type="EMBL" id="AXV82216.1"/>
    </source>
</evidence>